<evidence type="ECO:0000313" key="2">
    <source>
        <dbReference type="Proteomes" id="UP000586305"/>
    </source>
</evidence>
<keyword evidence="2" id="KW-1185">Reference proteome</keyword>
<organism evidence="1 2">
    <name type="scientific">Pseudoalteromonas caenipelagi</name>
    <dbReference type="NCBI Taxonomy" id="2726988"/>
    <lineage>
        <taxon>Bacteria</taxon>
        <taxon>Pseudomonadati</taxon>
        <taxon>Pseudomonadota</taxon>
        <taxon>Gammaproteobacteria</taxon>
        <taxon>Alteromonadales</taxon>
        <taxon>Pseudoalteromonadaceae</taxon>
        <taxon>Pseudoalteromonas</taxon>
    </lineage>
</organism>
<protein>
    <submittedName>
        <fullName evidence="1">Uncharacterized protein</fullName>
    </submittedName>
</protein>
<dbReference type="AlphaFoldDB" id="A0A849VCD8"/>
<name>A0A849VCD8_9GAMM</name>
<reference evidence="1 2" key="1">
    <citation type="submission" date="2020-04" db="EMBL/GenBank/DDBJ databases">
        <title>Pseudoalteromonas caenipelagi sp. nov., isolated from a tidal flat.</title>
        <authorList>
            <person name="Park S."/>
            <person name="Yoon J.-H."/>
        </authorList>
    </citation>
    <scope>NUCLEOTIDE SEQUENCE [LARGE SCALE GENOMIC DNA]</scope>
    <source>
        <strain evidence="1 2">JBTF-M23</strain>
    </source>
</reference>
<sequence>MKIKLNKKQLKTLNSTKEINELATQKIAAGHANVNPASWTSVMIFCDARTGLCPVDPK</sequence>
<dbReference type="EMBL" id="JABBPG010000003">
    <property type="protein sequence ID" value="NOU50715.1"/>
    <property type="molecule type" value="Genomic_DNA"/>
</dbReference>
<dbReference type="RefSeq" id="WP_171625794.1">
    <property type="nucleotide sequence ID" value="NZ_JABBPG010000003.1"/>
</dbReference>
<proteinExistence type="predicted"/>
<dbReference type="Proteomes" id="UP000586305">
    <property type="component" value="Unassembled WGS sequence"/>
</dbReference>
<gene>
    <name evidence="1" type="ORF">HG263_09220</name>
</gene>
<evidence type="ECO:0000313" key="1">
    <source>
        <dbReference type="EMBL" id="NOU50715.1"/>
    </source>
</evidence>
<comment type="caution">
    <text evidence="1">The sequence shown here is derived from an EMBL/GenBank/DDBJ whole genome shotgun (WGS) entry which is preliminary data.</text>
</comment>
<accession>A0A849VCD8</accession>